<keyword evidence="2" id="KW-0472">Membrane</keyword>
<sequence>MSWTKRSQEILYRDFTEKAASESQSIIERPWSLEVWDISEDGQLREYVQTTVRRLNGRPQLRIVFIPSDVPRRETKGLMVELFHKFGIPHDFTVERVRSINHSFSRRSDENNGFSSWFRFSYISAASAGADDESPDGEDDSTENSTIPDKYSERESSFFLQASANTSVTLVCFDAGPRVKRRMYDVMKSRGWSDVATNPQILFDVALEGLHEEVDDTARKMEEEFEPLEKSIIQLAGSDDMISNPRTRHEELYLFARHATDLSRVLESALMINEGILMNASVSIPPTTSMDNPPSPSNNMSSNRRSLVDLQLKECLEYRRTLFRSTQLRLSHLQKRIEAASALASNLVSQQQSAAAIQGPVSMKLIAASILIFLPTITVATIAGSGLLLSEQLDEEGSWDVSATPLFYLLWYISVPLTLVLVMIWRRYTKEKKRHDEESSMPV</sequence>
<evidence type="ECO:0000256" key="2">
    <source>
        <dbReference type="SAM" id="Phobius"/>
    </source>
</evidence>
<feature type="compositionally biased region" description="Low complexity" evidence="1">
    <location>
        <begin position="285"/>
        <end position="303"/>
    </location>
</feature>
<feature type="transmembrane region" description="Helical" evidence="2">
    <location>
        <begin position="406"/>
        <end position="425"/>
    </location>
</feature>
<dbReference type="GeneID" id="80872743"/>
<comment type="caution">
    <text evidence="3">The sequence shown here is derived from an EMBL/GenBank/DDBJ whole genome shotgun (WGS) entry which is preliminary data.</text>
</comment>
<keyword evidence="2" id="KW-0812">Transmembrane</keyword>
<evidence type="ECO:0000313" key="3">
    <source>
        <dbReference type="EMBL" id="KAJ4855287.1"/>
    </source>
</evidence>
<dbReference type="EMBL" id="JAOPEN010000007">
    <property type="protein sequence ID" value="KAJ4855287.1"/>
    <property type="molecule type" value="Genomic_DNA"/>
</dbReference>
<organism evidence="3 4">
    <name type="scientific">Trichoderma breve</name>
    <dbReference type="NCBI Taxonomy" id="2034170"/>
    <lineage>
        <taxon>Eukaryota</taxon>
        <taxon>Fungi</taxon>
        <taxon>Dikarya</taxon>
        <taxon>Ascomycota</taxon>
        <taxon>Pezizomycotina</taxon>
        <taxon>Sordariomycetes</taxon>
        <taxon>Hypocreomycetidae</taxon>
        <taxon>Hypocreales</taxon>
        <taxon>Hypocreaceae</taxon>
        <taxon>Trichoderma</taxon>
    </lineage>
</organism>
<keyword evidence="2" id="KW-1133">Transmembrane helix</keyword>
<keyword evidence="4" id="KW-1185">Reference proteome</keyword>
<dbReference type="Proteomes" id="UP001140511">
    <property type="component" value="Unassembled WGS sequence"/>
</dbReference>
<evidence type="ECO:0000313" key="4">
    <source>
        <dbReference type="Proteomes" id="UP001140511"/>
    </source>
</evidence>
<dbReference type="AlphaFoldDB" id="A0A9W9B467"/>
<evidence type="ECO:0000256" key="1">
    <source>
        <dbReference type="SAM" id="MobiDB-lite"/>
    </source>
</evidence>
<feature type="region of interest" description="Disordered" evidence="1">
    <location>
        <begin position="129"/>
        <end position="149"/>
    </location>
</feature>
<proteinExistence type="predicted"/>
<dbReference type="RefSeq" id="XP_056024345.1">
    <property type="nucleotide sequence ID" value="XM_056178055.1"/>
</dbReference>
<feature type="transmembrane region" description="Helical" evidence="2">
    <location>
        <begin position="365"/>
        <end position="386"/>
    </location>
</feature>
<feature type="compositionally biased region" description="Acidic residues" evidence="1">
    <location>
        <begin position="130"/>
        <end position="142"/>
    </location>
</feature>
<reference evidence="3" key="1">
    <citation type="submission" date="2022-09" db="EMBL/GenBank/DDBJ databases">
        <title>Chromosome-level assembly of Trichoderma breve T069, a fungus used in development of biopesticide product.</title>
        <authorList>
            <person name="Lin R."/>
            <person name="Liu T."/>
        </authorList>
    </citation>
    <scope>NUCLEOTIDE SEQUENCE</scope>
    <source>
        <strain evidence="3">T069</strain>
    </source>
</reference>
<feature type="region of interest" description="Disordered" evidence="1">
    <location>
        <begin position="284"/>
        <end position="303"/>
    </location>
</feature>
<name>A0A9W9B467_9HYPO</name>
<gene>
    <name evidence="3" type="ORF">T069G_10845</name>
</gene>
<accession>A0A9W9B467</accession>
<protein>
    <submittedName>
        <fullName evidence="3">Uncharacterized protein</fullName>
    </submittedName>
</protein>